<comment type="caution">
    <text evidence="2">The sequence shown here is derived from an EMBL/GenBank/DDBJ whole genome shotgun (WGS) entry which is preliminary data.</text>
</comment>
<sequence length="223" mass="25309">MNSKKKIKKFNLWWRYSLLFMVLWVTPPTMHFISQALRGYPLDINYFWSELSLFQISNLGFYNGSGGSDGKIGQAQVNIWNAEQLRTVTELRNFALNLVNRDRKLNNLPPLVVDNVLSQAAQIHAEDMGEKRYFDHISLDGNSPYDRYVAVGGNSNLGLGENISQSSGTGLGLTYGEVEKFQRGWMYSNGHRKNILLPEYKKFGYGIAMGKDGSIYAVQMFSN</sequence>
<dbReference type="Gene3D" id="3.40.33.10">
    <property type="entry name" value="CAP"/>
    <property type="match status" value="1"/>
</dbReference>
<keyword evidence="3" id="KW-1185">Reference proteome</keyword>
<dbReference type="InterPro" id="IPR014044">
    <property type="entry name" value="CAP_dom"/>
</dbReference>
<dbReference type="InterPro" id="IPR035940">
    <property type="entry name" value="CAP_sf"/>
</dbReference>
<gene>
    <name evidence="2" type="ORF">IQ227_14035</name>
</gene>
<dbReference type="EMBL" id="JADEWB010000077">
    <property type="protein sequence ID" value="MBE9237115.1"/>
    <property type="molecule type" value="Genomic_DNA"/>
</dbReference>
<organism evidence="2 3">
    <name type="scientific">Sphaerospermopsis aphanizomenoides LEGE 00250</name>
    <dbReference type="NCBI Taxonomy" id="2777972"/>
    <lineage>
        <taxon>Bacteria</taxon>
        <taxon>Bacillati</taxon>
        <taxon>Cyanobacteriota</taxon>
        <taxon>Cyanophyceae</taxon>
        <taxon>Nostocales</taxon>
        <taxon>Aphanizomenonaceae</taxon>
        <taxon>Sphaerospermopsis</taxon>
        <taxon>Sphaerospermopsis aphanizomenoides</taxon>
    </lineage>
</organism>
<protein>
    <submittedName>
        <fullName evidence="2">CAP domain-containing protein</fullName>
    </submittedName>
</protein>
<evidence type="ECO:0000313" key="2">
    <source>
        <dbReference type="EMBL" id="MBE9237115.1"/>
    </source>
</evidence>
<name>A0ABR9VF41_9CYAN</name>
<evidence type="ECO:0000259" key="1">
    <source>
        <dbReference type="Pfam" id="PF00188"/>
    </source>
</evidence>
<feature type="domain" description="SCP" evidence="1">
    <location>
        <begin position="96"/>
        <end position="221"/>
    </location>
</feature>
<dbReference type="PANTHER" id="PTHR31157">
    <property type="entry name" value="SCP DOMAIN-CONTAINING PROTEIN"/>
    <property type="match status" value="1"/>
</dbReference>
<reference evidence="2 3" key="1">
    <citation type="submission" date="2020-10" db="EMBL/GenBank/DDBJ databases">
        <authorList>
            <person name="Castelo-Branco R."/>
            <person name="Eusebio N."/>
            <person name="Adriana R."/>
            <person name="Vieira A."/>
            <person name="Brugerolle De Fraissinette N."/>
            <person name="Rezende De Castro R."/>
            <person name="Schneider M.P."/>
            <person name="Vasconcelos V."/>
            <person name="Leao P.N."/>
        </authorList>
    </citation>
    <scope>NUCLEOTIDE SEQUENCE [LARGE SCALE GENOMIC DNA]</scope>
    <source>
        <strain evidence="2 3">LEGE 00250</strain>
    </source>
</reference>
<dbReference type="Proteomes" id="UP000606776">
    <property type="component" value="Unassembled WGS sequence"/>
</dbReference>
<accession>A0ABR9VF41</accession>
<proteinExistence type="predicted"/>
<dbReference type="PANTHER" id="PTHR31157:SF1">
    <property type="entry name" value="SCP DOMAIN-CONTAINING PROTEIN"/>
    <property type="match status" value="1"/>
</dbReference>
<dbReference type="RefSeq" id="WP_193943101.1">
    <property type="nucleotide sequence ID" value="NZ_JADEWB010000077.1"/>
</dbReference>
<evidence type="ECO:0000313" key="3">
    <source>
        <dbReference type="Proteomes" id="UP000606776"/>
    </source>
</evidence>
<dbReference type="SUPFAM" id="SSF55797">
    <property type="entry name" value="PR-1-like"/>
    <property type="match status" value="1"/>
</dbReference>
<dbReference type="Pfam" id="PF00188">
    <property type="entry name" value="CAP"/>
    <property type="match status" value="1"/>
</dbReference>
<dbReference type="CDD" id="cd05379">
    <property type="entry name" value="CAP_bacterial"/>
    <property type="match status" value="1"/>
</dbReference>